<feature type="compositionally biased region" description="Polar residues" evidence="5">
    <location>
        <begin position="94"/>
        <end position="125"/>
    </location>
</feature>
<proteinExistence type="predicted"/>
<dbReference type="PROSITE" id="PS50023">
    <property type="entry name" value="LIM_DOMAIN_2"/>
    <property type="match status" value="1"/>
</dbReference>
<dbReference type="Ensembl" id="ENSPNAT00000073178.1">
    <property type="protein sequence ID" value="ENSPNAP00000054329.1"/>
    <property type="gene ID" value="ENSPNAG00000037210.1"/>
</dbReference>
<reference evidence="7" key="3">
    <citation type="submission" date="2025-09" db="UniProtKB">
        <authorList>
            <consortium name="Ensembl"/>
        </authorList>
    </citation>
    <scope>IDENTIFICATION</scope>
</reference>
<feature type="compositionally biased region" description="Pro residues" evidence="5">
    <location>
        <begin position="141"/>
        <end position="151"/>
    </location>
</feature>
<dbReference type="AlphaFoldDB" id="A0AAR2JVU6"/>
<keyword evidence="1 4" id="KW-0479">Metal-binding</keyword>
<dbReference type="InterPro" id="IPR052621">
    <property type="entry name" value="Cell_Prolif/Cornif_Regul"/>
</dbReference>
<organism evidence="7 8">
    <name type="scientific">Pygocentrus nattereri</name>
    <name type="common">Red-bellied piranha</name>
    <dbReference type="NCBI Taxonomy" id="42514"/>
    <lineage>
        <taxon>Eukaryota</taxon>
        <taxon>Metazoa</taxon>
        <taxon>Chordata</taxon>
        <taxon>Craniata</taxon>
        <taxon>Vertebrata</taxon>
        <taxon>Euteleostomi</taxon>
        <taxon>Actinopterygii</taxon>
        <taxon>Neopterygii</taxon>
        <taxon>Teleostei</taxon>
        <taxon>Ostariophysi</taxon>
        <taxon>Characiformes</taxon>
        <taxon>Characoidei</taxon>
        <taxon>Pygocentrus</taxon>
    </lineage>
</organism>
<keyword evidence="2 4" id="KW-0862">Zinc</keyword>
<evidence type="ECO:0000313" key="8">
    <source>
        <dbReference type="Proteomes" id="UP001501920"/>
    </source>
</evidence>
<feature type="compositionally biased region" description="Polar residues" evidence="5">
    <location>
        <begin position="32"/>
        <end position="49"/>
    </location>
</feature>
<feature type="compositionally biased region" description="Polar residues" evidence="5">
    <location>
        <begin position="284"/>
        <end position="314"/>
    </location>
</feature>
<dbReference type="GO" id="GO:0046872">
    <property type="term" value="F:metal ion binding"/>
    <property type="evidence" value="ECO:0007669"/>
    <property type="project" value="UniProtKB-KW"/>
</dbReference>
<dbReference type="GeneTree" id="ENSGT00980000201779"/>
<feature type="compositionally biased region" description="Polar residues" evidence="5">
    <location>
        <begin position="200"/>
        <end position="222"/>
    </location>
</feature>
<feature type="compositionally biased region" description="Low complexity" evidence="5">
    <location>
        <begin position="126"/>
        <end position="140"/>
    </location>
</feature>
<dbReference type="InterPro" id="IPR001781">
    <property type="entry name" value="Znf_LIM"/>
</dbReference>
<name>A0AAR2JVU6_PYGNA</name>
<feature type="region of interest" description="Disordered" evidence="5">
    <location>
        <begin position="76"/>
        <end position="156"/>
    </location>
</feature>
<evidence type="ECO:0000256" key="4">
    <source>
        <dbReference type="PROSITE-ProRule" id="PRU00125"/>
    </source>
</evidence>
<feature type="compositionally biased region" description="Low complexity" evidence="5">
    <location>
        <begin position="228"/>
        <end position="265"/>
    </location>
</feature>
<evidence type="ECO:0000313" key="7">
    <source>
        <dbReference type="Ensembl" id="ENSPNAP00000054329.1"/>
    </source>
</evidence>
<feature type="compositionally biased region" description="Low complexity" evidence="5">
    <location>
        <begin position="343"/>
        <end position="355"/>
    </location>
</feature>
<keyword evidence="8" id="KW-1185">Reference proteome</keyword>
<feature type="region of interest" description="Disordered" evidence="5">
    <location>
        <begin position="178"/>
        <end position="358"/>
    </location>
</feature>
<reference evidence="7 8" key="1">
    <citation type="submission" date="2020-10" db="EMBL/GenBank/DDBJ databases">
        <title>Pygocentrus nattereri (red-bellied piranha) genome, fPygNat1, primary haplotype.</title>
        <authorList>
            <person name="Myers G."/>
            <person name="Meyer A."/>
            <person name="Karagic N."/>
            <person name="Pippel M."/>
            <person name="Winkler S."/>
            <person name="Tracey A."/>
            <person name="Wood J."/>
            <person name="Formenti G."/>
            <person name="Howe K."/>
            <person name="Fedrigo O."/>
            <person name="Jarvis E.D."/>
        </authorList>
    </citation>
    <scope>NUCLEOTIDE SEQUENCE [LARGE SCALE GENOMIC DNA]</scope>
</reference>
<evidence type="ECO:0000259" key="6">
    <source>
        <dbReference type="PROSITE" id="PS50023"/>
    </source>
</evidence>
<evidence type="ECO:0000256" key="1">
    <source>
        <dbReference type="ARBA" id="ARBA00022723"/>
    </source>
</evidence>
<feature type="domain" description="LIM zinc-binding" evidence="6">
    <location>
        <begin position="373"/>
        <end position="439"/>
    </location>
</feature>
<reference evidence="7" key="2">
    <citation type="submission" date="2025-08" db="UniProtKB">
        <authorList>
            <consortium name="Ensembl"/>
        </authorList>
    </citation>
    <scope>IDENTIFICATION</scope>
</reference>
<dbReference type="Proteomes" id="UP001501920">
    <property type="component" value="Chromosome 30"/>
</dbReference>
<dbReference type="PANTHER" id="PTHR15468:SF12">
    <property type="match status" value="1"/>
</dbReference>
<evidence type="ECO:0000256" key="5">
    <source>
        <dbReference type="SAM" id="MobiDB-lite"/>
    </source>
</evidence>
<sequence length="442" mass="47332">MNHESWRLQGRLRKTCILSPVTHCGSSERDSNNQSFKMSSNKTLQSGVRPTQAIKDTTKRRTGLLKDNSWIKRDMEEDEPVDVDPNYGRGVLLKTQNNSQSKPAEATLTNPVSPSASVNSLTKKPTATPKSSVTVATSPTPTTPKKPPVPAKNPTLMTTSKSFTARVFSGANSSEKALTPVKISMDEKSPVSKEPPKDFTNGNNSAPLSPAPSTKAVTSPITKSEIKPSTPQSTTVTVTSNAASKSTTTITSTTKSPTPDPAASSGKAPSNALDKPADLLIPTVSPTVHTNPVSSKSPSDTPSYNSSQLANTASPKILSDSPGYISSQPAYNTSTALRTSAKQSPTTSQTLPSLSVNSPPLTQLSTRIVGKRDLCSFCGKNISGGERMILDDLQIFSHTSCFKCELCYRSLGSLEAGATLWVHREKINCENCYKKTKDQWFH</sequence>
<keyword evidence="3 4" id="KW-0440">LIM domain</keyword>
<dbReference type="Gene3D" id="2.10.110.10">
    <property type="entry name" value="Cysteine Rich Protein"/>
    <property type="match status" value="1"/>
</dbReference>
<feature type="compositionally biased region" description="Polar residues" evidence="5">
    <location>
        <begin position="324"/>
        <end position="342"/>
    </location>
</feature>
<dbReference type="SMART" id="SM00132">
    <property type="entry name" value="LIM"/>
    <property type="match status" value="1"/>
</dbReference>
<protein>
    <recommendedName>
        <fullName evidence="6">LIM zinc-binding domain-containing protein</fullName>
    </recommendedName>
</protein>
<accession>A0AAR2JVU6</accession>
<dbReference type="PANTHER" id="PTHR15468">
    <property type="entry name" value="ZNF185"/>
    <property type="match status" value="1"/>
</dbReference>
<feature type="region of interest" description="Disordered" evidence="5">
    <location>
        <begin position="25"/>
        <end position="60"/>
    </location>
</feature>
<evidence type="ECO:0000256" key="2">
    <source>
        <dbReference type="ARBA" id="ARBA00022833"/>
    </source>
</evidence>
<feature type="compositionally biased region" description="Basic and acidic residues" evidence="5">
    <location>
        <begin position="184"/>
        <end position="197"/>
    </location>
</feature>
<evidence type="ECO:0000256" key="3">
    <source>
        <dbReference type="ARBA" id="ARBA00023038"/>
    </source>
</evidence>